<feature type="region of interest" description="Disordered" evidence="1">
    <location>
        <begin position="42"/>
        <end position="88"/>
    </location>
</feature>
<gene>
    <name evidence="2" type="ORF">NDU88_000868</name>
</gene>
<evidence type="ECO:0000256" key="1">
    <source>
        <dbReference type="SAM" id="MobiDB-lite"/>
    </source>
</evidence>
<dbReference type="AlphaFoldDB" id="A0AAV7UVB2"/>
<sequence>MLYLFAATRLLLRGNCNAAGQRPSYSPHSGSRGLARHPMIPGMSIYGVAHPPGRHEEPAGCNRASSGHRPQRRVGAGAEPPEQGLRMKEAAQLRACFAET</sequence>
<accession>A0AAV7UVB2</accession>
<comment type="caution">
    <text evidence="2">The sequence shown here is derived from an EMBL/GenBank/DDBJ whole genome shotgun (WGS) entry which is preliminary data.</text>
</comment>
<name>A0AAV7UVB2_PLEWA</name>
<reference evidence="2" key="1">
    <citation type="journal article" date="2022" name="bioRxiv">
        <title>Sequencing and chromosome-scale assembly of the giantPleurodeles waltlgenome.</title>
        <authorList>
            <person name="Brown T."/>
            <person name="Elewa A."/>
            <person name="Iarovenko S."/>
            <person name="Subramanian E."/>
            <person name="Araus A.J."/>
            <person name="Petzold A."/>
            <person name="Susuki M."/>
            <person name="Suzuki K.-i.T."/>
            <person name="Hayashi T."/>
            <person name="Toyoda A."/>
            <person name="Oliveira C."/>
            <person name="Osipova E."/>
            <person name="Leigh N.D."/>
            <person name="Simon A."/>
            <person name="Yun M.H."/>
        </authorList>
    </citation>
    <scope>NUCLEOTIDE SEQUENCE</scope>
    <source>
        <strain evidence="2">20211129_DDA</strain>
        <tissue evidence="2">Liver</tissue>
    </source>
</reference>
<evidence type="ECO:0008006" key="4">
    <source>
        <dbReference type="Google" id="ProtNLM"/>
    </source>
</evidence>
<protein>
    <recommendedName>
        <fullName evidence="4">Secreted protein</fullName>
    </recommendedName>
</protein>
<proteinExistence type="predicted"/>
<dbReference type="Proteomes" id="UP001066276">
    <property type="component" value="Chromosome 2_2"/>
</dbReference>
<organism evidence="2 3">
    <name type="scientific">Pleurodeles waltl</name>
    <name type="common">Iberian ribbed newt</name>
    <dbReference type="NCBI Taxonomy" id="8319"/>
    <lineage>
        <taxon>Eukaryota</taxon>
        <taxon>Metazoa</taxon>
        <taxon>Chordata</taxon>
        <taxon>Craniata</taxon>
        <taxon>Vertebrata</taxon>
        <taxon>Euteleostomi</taxon>
        <taxon>Amphibia</taxon>
        <taxon>Batrachia</taxon>
        <taxon>Caudata</taxon>
        <taxon>Salamandroidea</taxon>
        <taxon>Salamandridae</taxon>
        <taxon>Pleurodelinae</taxon>
        <taxon>Pleurodeles</taxon>
    </lineage>
</organism>
<keyword evidence="3" id="KW-1185">Reference proteome</keyword>
<dbReference type="EMBL" id="JANPWB010000004">
    <property type="protein sequence ID" value="KAJ1191552.1"/>
    <property type="molecule type" value="Genomic_DNA"/>
</dbReference>
<evidence type="ECO:0000313" key="2">
    <source>
        <dbReference type="EMBL" id="KAJ1191552.1"/>
    </source>
</evidence>
<evidence type="ECO:0000313" key="3">
    <source>
        <dbReference type="Proteomes" id="UP001066276"/>
    </source>
</evidence>